<dbReference type="Gene3D" id="3.40.50.300">
    <property type="entry name" value="P-loop containing nucleotide triphosphate hydrolases"/>
    <property type="match status" value="2"/>
</dbReference>
<gene>
    <name evidence="6" type="ORF">C1872_12220</name>
</gene>
<keyword evidence="2" id="KW-0813">Transport</keyword>
<dbReference type="InterPro" id="IPR050095">
    <property type="entry name" value="ECF_ABC_transporter_ATP-bd"/>
</dbReference>
<evidence type="ECO:0000259" key="5">
    <source>
        <dbReference type="PROSITE" id="PS50893"/>
    </source>
</evidence>
<dbReference type="Proteomes" id="UP000253752">
    <property type="component" value="Unassembled WGS sequence"/>
</dbReference>
<dbReference type="SUPFAM" id="SSF52540">
    <property type="entry name" value="P-loop containing nucleoside triphosphate hydrolases"/>
    <property type="match status" value="2"/>
</dbReference>
<organism evidence="6 7">
    <name type="scientific">Eggerthella lenta</name>
    <name type="common">Eubacterium lentum</name>
    <dbReference type="NCBI Taxonomy" id="84112"/>
    <lineage>
        <taxon>Bacteria</taxon>
        <taxon>Bacillati</taxon>
        <taxon>Actinomycetota</taxon>
        <taxon>Coriobacteriia</taxon>
        <taxon>Eggerthellales</taxon>
        <taxon>Eggerthellaceae</taxon>
        <taxon>Eggerthella</taxon>
    </lineage>
</organism>
<evidence type="ECO:0000313" key="6">
    <source>
        <dbReference type="EMBL" id="RDB76928.1"/>
    </source>
</evidence>
<dbReference type="PROSITE" id="PS50893">
    <property type="entry name" value="ABC_TRANSPORTER_2"/>
    <property type="match status" value="2"/>
</dbReference>
<dbReference type="GO" id="GO:0016887">
    <property type="term" value="F:ATP hydrolysis activity"/>
    <property type="evidence" value="ECO:0007669"/>
    <property type="project" value="InterPro"/>
</dbReference>
<dbReference type="GO" id="GO:0042626">
    <property type="term" value="F:ATPase-coupled transmembrane transporter activity"/>
    <property type="evidence" value="ECO:0007669"/>
    <property type="project" value="TreeGrafter"/>
</dbReference>
<keyword evidence="4" id="KW-0067">ATP-binding</keyword>
<reference evidence="6 7" key="1">
    <citation type="journal article" date="2018" name="Elife">
        <title>Discovery and characterization of a prevalent human gut bacterial enzyme sufficient for the inactivation of a family of plant toxins.</title>
        <authorList>
            <person name="Koppel N."/>
            <person name="Bisanz J.E."/>
            <person name="Pandelia M.E."/>
            <person name="Turnbaugh P.J."/>
            <person name="Balskus E.P."/>
        </authorList>
    </citation>
    <scope>NUCLEOTIDE SEQUENCE [LARGE SCALE GENOMIC DNA]</scope>
    <source>
        <strain evidence="6 7">MR1 #12</strain>
    </source>
</reference>
<proteinExistence type="inferred from homology"/>
<dbReference type="GO" id="GO:0043190">
    <property type="term" value="C:ATP-binding cassette (ABC) transporter complex"/>
    <property type="evidence" value="ECO:0007669"/>
    <property type="project" value="TreeGrafter"/>
</dbReference>
<dbReference type="InterPro" id="IPR015856">
    <property type="entry name" value="ABC_transpr_CbiO/EcfA_su"/>
</dbReference>
<dbReference type="PANTHER" id="PTHR43553:SF24">
    <property type="entry name" value="ENERGY-COUPLING FACTOR TRANSPORTER ATP-BINDING PROTEIN ECFA1"/>
    <property type="match status" value="1"/>
</dbReference>
<dbReference type="GO" id="GO:0005524">
    <property type="term" value="F:ATP binding"/>
    <property type="evidence" value="ECO:0007669"/>
    <property type="project" value="UniProtKB-KW"/>
</dbReference>
<dbReference type="CDD" id="cd03226">
    <property type="entry name" value="ABC_cobalt_CbiO_domain2"/>
    <property type="match status" value="1"/>
</dbReference>
<dbReference type="EMBL" id="PPTX01000020">
    <property type="protein sequence ID" value="RDB76928.1"/>
    <property type="molecule type" value="Genomic_DNA"/>
</dbReference>
<dbReference type="SMART" id="SM00382">
    <property type="entry name" value="AAA"/>
    <property type="match status" value="2"/>
</dbReference>
<sequence>MIEFDDVSFAYRAPAEGAGAPEGVRGIDLRVEAGRCVLVCGASGCGKTTVTRLANGLAPSFFPGTLEGRVLVDGRDVADLESWEVAACVGSVFQNPRTQFFNVDSTGEVAFSLESMAWPEERIRERTHDTIRQLGLEELADRSIFSLSGGEKQRIAYASSWAPHPANLVLDEPTSNLDEAAIAALRRYLLDAKAQGAAVLVAEHRLWWLADVADEVVVMEEGRIARRFDGATFRALPSSEVRDLGLRVRALADERARERRAPGDAREPRAPLVRLRGVHASYGKREVLHGVDLDLREGEVAALVGANGAGKSTLCRTIVGLHRESAGTTTIDGEPAGPKQRLRACSMVFQDVNYQLFTDSVRTEVSFGLTDAEAPDAARVDEVLDGLGLAAYAERHPATLSGGQKQRLAVAACIATGKRLLVFDEPTSGLDLGSMRTVAALVRRLADEGRAVLVVTHDLEFIGQACDKAVRVEAGRIAAEAVVEGDLQAVRELLAKG</sequence>
<dbReference type="InterPro" id="IPR017871">
    <property type="entry name" value="ABC_transporter-like_CS"/>
</dbReference>
<dbReference type="PROSITE" id="PS00211">
    <property type="entry name" value="ABC_TRANSPORTER_1"/>
    <property type="match status" value="1"/>
</dbReference>
<dbReference type="CDD" id="cd03225">
    <property type="entry name" value="ABC_cobalt_CbiO_domain1"/>
    <property type="match status" value="1"/>
</dbReference>
<comment type="caution">
    <text evidence="6">The sequence shown here is derived from an EMBL/GenBank/DDBJ whole genome shotgun (WGS) entry which is preliminary data.</text>
</comment>
<keyword evidence="3" id="KW-0547">Nucleotide-binding</keyword>
<dbReference type="InterPro" id="IPR003593">
    <property type="entry name" value="AAA+_ATPase"/>
</dbReference>
<dbReference type="Pfam" id="PF00005">
    <property type="entry name" value="ABC_tran"/>
    <property type="match status" value="2"/>
</dbReference>
<comment type="similarity">
    <text evidence="1">Belongs to the ABC transporter superfamily.</text>
</comment>
<evidence type="ECO:0000313" key="7">
    <source>
        <dbReference type="Proteomes" id="UP000253752"/>
    </source>
</evidence>
<protein>
    <submittedName>
        <fullName evidence="6">ABC transporter</fullName>
    </submittedName>
</protein>
<evidence type="ECO:0000256" key="4">
    <source>
        <dbReference type="ARBA" id="ARBA00022840"/>
    </source>
</evidence>
<dbReference type="PANTHER" id="PTHR43553">
    <property type="entry name" value="HEAVY METAL TRANSPORTER"/>
    <property type="match status" value="1"/>
</dbReference>
<dbReference type="InterPro" id="IPR027417">
    <property type="entry name" value="P-loop_NTPase"/>
</dbReference>
<evidence type="ECO:0000256" key="1">
    <source>
        <dbReference type="ARBA" id="ARBA00005417"/>
    </source>
</evidence>
<dbReference type="RefSeq" id="WP_114516578.1">
    <property type="nucleotide sequence ID" value="NZ_PPTX01000020.1"/>
</dbReference>
<feature type="domain" description="ABC transporter" evidence="5">
    <location>
        <begin position="2"/>
        <end position="246"/>
    </location>
</feature>
<evidence type="ECO:0000256" key="2">
    <source>
        <dbReference type="ARBA" id="ARBA00022448"/>
    </source>
</evidence>
<dbReference type="AlphaFoldDB" id="A0A369MNI1"/>
<dbReference type="InterPro" id="IPR003439">
    <property type="entry name" value="ABC_transporter-like_ATP-bd"/>
</dbReference>
<accession>A0A369MNI1</accession>
<evidence type="ECO:0000256" key="3">
    <source>
        <dbReference type="ARBA" id="ARBA00022741"/>
    </source>
</evidence>
<feature type="domain" description="ABC transporter" evidence="5">
    <location>
        <begin position="273"/>
        <end position="493"/>
    </location>
</feature>
<name>A0A369MNI1_EGGLN</name>